<keyword evidence="5" id="KW-1185">Reference proteome</keyword>
<evidence type="ECO:0000256" key="1">
    <source>
        <dbReference type="ARBA" id="ARBA00010116"/>
    </source>
</evidence>
<protein>
    <submittedName>
        <fullName evidence="4">PEF-CTERM protein sorting domain-containing protein</fullName>
    </submittedName>
</protein>
<evidence type="ECO:0000313" key="5">
    <source>
        <dbReference type="Proteomes" id="UP000198535"/>
    </source>
</evidence>
<dbReference type="NCBIfam" id="TIGR03024">
    <property type="entry name" value="arch_PEF_CTERM"/>
    <property type="match status" value="1"/>
</dbReference>
<organism evidence="4 5">
    <name type="scientific">Methanolobus profundi</name>
    <dbReference type="NCBI Taxonomy" id="487685"/>
    <lineage>
        <taxon>Archaea</taxon>
        <taxon>Methanobacteriati</taxon>
        <taxon>Methanobacteriota</taxon>
        <taxon>Stenosarchaea group</taxon>
        <taxon>Methanomicrobia</taxon>
        <taxon>Methanosarcinales</taxon>
        <taxon>Methanosarcinaceae</taxon>
        <taxon>Methanolobus</taxon>
    </lineage>
</organism>
<gene>
    <name evidence="4" type="ORF">SAMN04488696_2384</name>
</gene>
<comment type="similarity">
    <text evidence="1">Belongs to the intimin/invasin family.</text>
</comment>
<dbReference type="SUPFAM" id="SSF49373">
    <property type="entry name" value="Invasin/intimin cell-adhesion fragments"/>
    <property type="match status" value="1"/>
</dbReference>
<reference evidence="5" key="1">
    <citation type="submission" date="2016-10" db="EMBL/GenBank/DDBJ databases">
        <authorList>
            <person name="Varghese N."/>
            <person name="Submissions S."/>
        </authorList>
    </citation>
    <scope>NUCLEOTIDE SEQUENCE [LARGE SCALE GENOMIC DNA]</scope>
    <source>
        <strain evidence="5">Mob M</strain>
    </source>
</reference>
<dbReference type="InterPro" id="IPR013783">
    <property type="entry name" value="Ig-like_fold"/>
</dbReference>
<feature type="transmembrane region" description="Helical" evidence="2">
    <location>
        <begin position="374"/>
        <end position="391"/>
    </location>
</feature>
<dbReference type="Gene3D" id="2.60.40.10">
    <property type="entry name" value="Immunoglobulins"/>
    <property type="match status" value="1"/>
</dbReference>
<keyword evidence="2" id="KW-0812">Transmembrane</keyword>
<evidence type="ECO:0000259" key="3">
    <source>
        <dbReference type="PROSITE" id="PS51127"/>
    </source>
</evidence>
<name>A0A1I4TPP8_9EURY</name>
<feature type="domain" description="Big-1" evidence="3">
    <location>
        <begin position="267"/>
        <end position="357"/>
    </location>
</feature>
<accession>A0A1I4TPP8</accession>
<dbReference type="InterPro" id="IPR008964">
    <property type="entry name" value="Invasin/intimin_cell_adhesion"/>
</dbReference>
<dbReference type="PROSITE" id="PS51127">
    <property type="entry name" value="BIG1"/>
    <property type="match status" value="1"/>
</dbReference>
<dbReference type="Pfam" id="PF26596">
    <property type="entry name" value="PEF-CTERM_ARCH"/>
    <property type="match status" value="1"/>
</dbReference>
<evidence type="ECO:0000313" key="4">
    <source>
        <dbReference type="EMBL" id="SFM78666.1"/>
    </source>
</evidence>
<sequence length="395" mass="41022">MNSKKLRFGSTITTILVIAVCLCMLGQSASALPSSSNVAIIGGPTVVNGGTLPTTGPTYAAFTFTTVDPATVNAATLAPYDTVVLNMAGSVGMLCNANALSPSQKADIVAFVGNGNKLIIYDSECSAIDYSWLPYPFTTANPGALGATGTLTIVEENTLSTALPGPYYIDAATLASTTDAVGDMNVMTTYDPNWCLDMSGTNAIAATGPVHTYAKYPAGTDNGLIIYNGLDVDYMGWSITELDQIWLQELQQPFSPSNLPCGVTVVGISLSPASDVNPVGTQHTVTATITDLLGTPIPGIDVTFNVTSGPNAGESGIDTTDGSGEATFTYTGDGGVGTDQIVASFYDSQRQTTVESQTVTKDWEEGGNGEIPEFPTIAVPVIAIIGLALFFQRRN</sequence>
<dbReference type="InterPro" id="IPR017474">
    <property type="entry name" value="PEF_CTERM_C"/>
</dbReference>
<dbReference type="InterPro" id="IPR003344">
    <property type="entry name" value="Big_1_dom"/>
</dbReference>
<dbReference type="Proteomes" id="UP000198535">
    <property type="component" value="Unassembled WGS sequence"/>
</dbReference>
<dbReference type="AlphaFoldDB" id="A0A1I4TPP8"/>
<keyword evidence="2" id="KW-1133">Transmembrane helix</keyword>
<keyword evidence="2" id="KW-0472">Membrane</keyword>
<evidence type="ECO:0000256" key="2">
    <source>
        <dbReference type="SAM" id="Phobius"/>
    </source>
</evidence>
<dbReference type="EMBL" id="FOUJ01000005">
    <property type="protein sequence ID" value="SFM78666.1"/>
    <property type="molecule type" value="Genomic_DNA"/>
</dbReference>
<proteinExistence type="inferred from homology"/>